<sequence>MNGPPPDTDGPGGFPAEPDGPGSFPLGTDGRGRFPGDPDDPDDPAEDDAEAGLEQALRDAAALLDPVPTELVQAAVDAYTLRTLDAELADLTFDSLAEPVLVRGGRQPRLATFHAPGVTIDVEITVMGAIGRVLGQVIPAQPAEIEVRGRRPADVSADAMGRFVCDEVPPGPFSLRCRFPAAVVTTEWIVI</sequence>
<feature type="compositionally biased region" description="Acidic residues" evidence="1">
    <location>
        <begin position="37"/>
        <end position="50"/>
    </location>
</feature>
<keyword evidence="3" id="KW-1185">Reference proteome</keyword>
<evidence type="ECO:0008006" key="4">
    <source>
        <dbReference type="Google" id="ProtNLM"/>
    </source>
</evidence>
<evidence type="ECO:0000256" key="1">
    <source>
        <dbReference type="SAM" id="MobiDB-lite"/>
    </source>
</evidence>
<dbReference type="Proteomes" id="UP001595891">
    <property type="component" value="Unassembled WGS sequence"/>
</dbReference>
<dbReference type="RefSeq" id="WP_262843773.1">
    <property type="nucleotide sequence ID" value="NZ_JANZYP010000021.1"/>
</dbReference>
<feature type="region of interest" description="Disordered" evidence="1">
    <location>
        <begin position="1"/>
        <end position="50"/>
    </location>
</feature>
<protein>
    <recommendedName>
        <fullName evidence="4">Carboxypeptidase regulatory-like domain-containing protein</fullName>
    </recommendedName>
</protein>
<reference evidence="3" key="1">
    <citation type="journal article" date="2019" name="Int. J. Syst. Evol. Microbiol.">
        <title>The Global Catalogue of Microorganisms (GCM) 10K type strain sequencing project: providing services to taxonomists for standard genome sequencing and annotation.</title>
        <authorList>
            <consortium name="The Broad Institute Genomics Platform"/>
            <consortium name="The Broad Institute Genome Sequencing Center for Infectious Disease"/>
            <person name="Wu L."/>
            <person name="Ma J."/>
        </authorList>
    </citation>
    <scope>NUCLEOTIDE SEQUENCE [LARGE SCALE GENOMIC DNA]</scope>
    <source>
        <strain evidence="3">CCUG 49560</strain>
    </source>
</reference>
<proteinExistence type="predicted"/>
<gene>
    <name evidence="2" type="ORF">ACFO8L_03575</name>
</gene>
<dbReference type="EMBL" id="JBHSFN010000002">
    <property type="protein sequence ID" value="MFC4585140.1"/>
    <property type="molecule type" value="Genomic_DNA"/>
</dbReference>
<comment type="caution">
    <text evidence="2">The sequence shown here is derived from an EMBL/GenBank/DDBJ whole genome shotgun (WGS) entry which is preliminary data.</text>
</comment>
<organism evidence="2 3">
    <name type="scientific">Sphaerisporangium corydalis</name>
    <dbReference type="NCBI Taxonomy" id="1441875"/>
    <lineage>
        <taxon>Bacteria</taxon>
        <taxon>Bacillati</taxon>
        <taxon>Actinomycetota</taxon>
        <taxon>Actinomycetes</taxon>
        <taxon>Streptosporangiales</taxon>
        <taxon>Streptosporangiaceae</taxon>
        <taxon>Sphaerisporangium</taxon>
    </lineage>
</organism>
<evidence type="ECO:0000313" key="2">
    <source>
        <dbReference type="EMBL" id="MFC4585140.1"/>
    </source>
</evidence>
<evidence type="ECO:0000313" key="3">
    <source>
        <dbReference type="Proteomes" id="UP001595891"/>
    </source>
</evidence>
<name>A0ABV9E9Q9_9ACTN</name>
<accession>A0ABV9E9Q9</accession>